<dbReference type="Pfam" id="PF14223">
    <property type="entry name" value="Retrotran_gag_2"/>
    <property type="match status" value="1"/>
</dbReference>
<organism evidence="2 3">
    <name type="scientific">Carnegiea gigantea</name>
    <dbReference type="NCBI Taxonomy" id="171969"/>
    <lineage>
        <taxon>Eukaryota</taxon>
        <taxon>Viridiplantae</taxon>
        <taxon>Streptophyta</taxon>
        <taxon>Embryophyta</taxon>
        <taxon>Tracheophyta</taxon>
        <taxon>Spermatophyta</taxon>
        <taxon>Magnoliopsida</taxon>
        <taxon>eudicotyledons</taxon>
        <taxon>Gunneridae</taxon>
        <taxon>Pentapetalae</taxon>
        <taxon>Caryophyllales</taxon>
        <taxon>Cactineae</taxon>
        <taxon>Cactaceae</taxon>
        <taxon>Cactoideae</taxon>
        <taxon>Echinocereeae</taxon>
        <taxon>Carnegiea</taxon>
    </lineage>
</organism>
<sequence length="296" mass="32498">MLRSLLFDTISGDMLVEVRDLIHSYQIWDRLHRRFQTASLAKTLELHQRLTNLKKQASQPIDSFLREIKNIVDSFTAINSRLTDQELVQYTIDGLDDQYEVFVTDATYFGGHLTFDELCTKLIIYEPRVTHLCESSNNTTCHQALATSTMASPHFHNSRNAPNSNNSRHGRDGYWHANRSNRGRNGGRDRGSNNTSGRGTQHQSSPSAGQDCFNAEGPLSSVPSGSISVSLVLDQSTPATSCHGSSISSQSLSPHSSSDPESFSSPESTLGGGSVVSVVSTDTPPSEKDKVLLQRN</sequence>
<feature type="compositionally biased region" description="Low complexity" evidence="1">
    <location>
        <begin position="158"/>
        <end position="167"/>
    </location>
</feature>
<evidence type="ECO:0000313" key="3">
    <source>
        <dbReference type="Proteomes" id="UP001153076"/>
    </source>
</evidence>
<comment type="caution">
    <text evidence="2">The sequence shown here is derived from an EMBL/GenBank/DDBJ whole genome shotgun (WGS) entry which is preliminary data.</text>
</comment>
<evidence type="ECO:0000313" key="2">
    <source>
        <dbReference type="EMBL" id="KAJ8450683.1"/>
    </source>
</evidence>
<dbReference type="Proteomes" id="UP001153076">
    <property type="component" value="Unassembled WGS sequence"/>
</dbReference>
<dbReference type="AlphaFoldDB" id="A0A9Q1KW80"/>
<gene>
    <name evidence="2" type="ORF">Cgig2_021155</name>
</gene>
<dbReference type="OrthoDB" id="1745344at2759"/>
<evidence type="ECO:0000256" key="1">
    <source>
        <dbReference type="SAM" id="MobiDB-lite"/>
    </source>
</evidence>
<feature type="compositionally biased region" description="Low complexity" evidence="1">
    <location>
        <begin position="241"/>
        <end position="268"/>
    </location>
</feature>
<feature type="region of interest" description="Disordered" evidence="1">
    <location>
        <begin position="237"/>
        <end position="296"/>
    </location>
</feature>
<reference evidence="2" key="1">
    <citation type="submission" date="2022-04" db="EMBL/GenBank/DDBJ databases">
        <title>Carnegiea gigantea Genome sequencing and assembly v2.</title>
        <authorList>
            <person name="Copetti D."/>
            <person name="Sanderson M.J."/>
            <person name="Burquez A."/>
            <person name="Wojciechowski M.F."/>
        </authorList>
    </citation>
    <scope>NUCLEOTIDE SEQUENCE</scope>
    <source>
        <strain evidence="2">SGP5-SGP5p</strain>
        <tissue evidence="2">Aerial part</tissue>
    </source>
</reference>
<dbReference type="EMBL" id="JAKOGI010000013">
    <property type="protein sequence ID" value="KAJ8450683.1"/>
    <property type="molecule type" value="Genomic_DNA"/>
</dbReference>
<feature type="compositionally biased region" description="Basic and acidic residues" evidence="1">
    <location>
        <begin position="285"/>
        <end position="296"/>
    </location>
</feature>
<keyword evidence="3" id="KW-1185">Reference proteome</keyword>
<feature type="region of interest" description="Disordered" evidence="1">
    <location>
        <begin position="152"/>
        <end position="219"/>
    </location>
</feature>
<dbReference type="PANTHER" id="PTHR47481:SF42">
    <property type="entry name" value="RHO GTPASE-ACTIVATING PROTEIN GACK-LIKE"/>
    <property type="match status" value="1"/>
</dbReference>
<proteinExistence type="predicted"/>
<protein>
    <submittedName>
        <fullName evidence="2">Uncharacterized protein</fullName>
    </submittedName>
</protein>
<name>A0A9Q1KW80_9CARY</name>
<dbReference type="PANTHER" id="PTHR47481">
    <property type="match status" value="1"/>
</dbReference>
<accession>A0A9Q1KW80</accession>